<dbReference type="HAMAP" id="MF_01227">
    <property type="entry name" value="PyrG"/>
    <property type="match status" value="1"/>
</dbReference>
<sequence>MATKYIFVTGGGTSSMGKGIVAASLGRLLKNRGLKVTVQKFDPYLNIDPGTMSPYQHGEVFVTDDGAETDLDLGHYERFIDINLNKYSNVTSGKVYSEILRKERKGEYLGATVQMVPHVTNMLKDKIKRAATTTDADVIITEVGGTVGDMESLPFIEALRQMKAEVGADNVMYIHTVPILHLRAAGELKTKIAQNATKTLREYGIQANMLVLRSEVPITTEMRDKIAMFCDVAPEAVIQSLDVEHLYQIPLNLQAQNMDQIVCDHLKLDAPKADMTEWSAMVNHVMNLKKKVKIALVGKYVELPDAYISVTEALKHAGYAADAEVDINWVNANDVTDENVAELVGDAAGIIVPGGFGHRGTEGKIAAIKYARENDVPMLGICLGMQLTAVEFARNVLGFEGAHSFELNPDTKYPVIDIMRDQVDVEDMGGTLRLGLYPAKLKNGSRAKAAYNGAEVVQRRHRHRYEFNNKYREDFEKAGFVFSGVSPDNRLVEIVELSDKKFFVACQYHPELQSRPNRPEELYTEFIRVSVENSK</sequence>
<feature type="active site" description="Nucleophile; for glutamine hydrolysis" evidence="11">
    <location>
        <position position="382"/>
    </location>
</feature>
<dbReference type="KEGG" id="lack:FLP15_05115"/>
<evidence type="ECO:0000256" key="5">
    <source>
        <dbReference type="ARBA" id="ARBA00022741"/>
    </source>
</evidence>
<dbReference type="FunFam" id="3.40.50.880:FF:000002">
    <property type="entry name" value="CTP synthase"/>
    <property type="match status" value="1"/>
</dbReference>
<dbReference type="InterPro" id="IPR017926">
    <property type="entry name" value="GATASE"/>
</dbReference>
<dbReference type="EMBL" id="CP041356">
    <property type="protein sequence ID" value="QDK70658.1"/>
    <property type="molecule type" value="Genomic_DNA"/>
</dbReference>
<evidence type="ECO:0000256" key="3">
    <source>
        <dbReference type="ARBA" id="ARBA00022598"/>
    </source>
</evidence>
<evidence type="ECO:0000256" key="11">
    <source>
        <dbReference type="HAMAP-Rule" id="MF_01227"/>
    </source>
</evidence>
<feature type="binding site" evidence="11">
    <location>
        <position position="72"/>
    </location>
    <ligand>
        <name>ATP</name>
        <dbReference type="ChEBI" id="CHEBI:30616"/>
    </ligand>
</feature>
<comment type="function">
    <text evidence="11">Catalyzes the ATP-dependent amination of UTP to CTP with either L-glutamine or ammonia as the source of nitrogen. Regulates intracellular CTP levels through interactions with the four ribonucleotide triphosphates.</text>
</comment>
<feature type="binding site" evidence="11">
    <location>
        <position position="243"/>
    </location>
    <ligand>
        <name>ATP</name>
        <dbReference type="ChEBI" id="CHEBI:30616"/>
    </ligand>
</feature>
<feature type="binding site" evidence="11">
    <location>
        <begin position="189"/>
        <end position="194"/>
    </location>
    <ligand>
        <name>UTP</name>
        <dbReference type="ChEBI" id="CHEBI:46398"/>
    </ligand>
</feature>
<keyword evidence="7 11" id="KW-0460">Magnesium</keyword>
<dbReference type="InterPro" id="IPR004468">
    <property type="entry name" value="CTP_synthase"/>
</dbReference>
<organism evidence="14 15">
    <name type="scientific">Lactococcus protaetiae</name>
    <dbReference type="NCBI Taxonomy" id="2592653"/>
    <lineage>
        <taxon>Bacteria</taxon>
        <taxon>Bacillati</taxon>
        <taxon>Bacillota</taxon>
        <taxon>Bacilli</taxon>
        <taxon>Lactobacillales</taxon>
        <taxon>Streptococcaceae</taxon>
        <taxon>Lactococcus</taxon>
    </lineage>
</organism>
<evidence type="ECO:0000313" key="15">
    <source>
        <dbReference type="Proteomes" id="UP000315128"/>
    </source>
</evidence>
<accession>A0A514Z7T3</accession>
<comment type="catalytic activity">
    <reaction evidence="10 11">
        <text>UTP + L-glutamine + ATP + H2O = CTP + L-glutamate + ADP + phosphate + 2 H(+)</text>
        <dbReference type="Rhea" id="RHEA:26426"/>
        <dbReference type="ChEBI" id="CHEBI:15377"/>
        <dbReference type="ChEBI" id="CHEBI:15378"/>
        <dbReference type="ChEBI" id="CHEBI:29985"/>
        <dbReference type="ChEBI" id="CHEBI:30616"/>
        <dbReference type="ChEBI" id="CHEBI:37563"/>
        <dbReference type="ChEBI" id="CHEBI:43474"/>
        <dbReference type="ChEBI" id="CHEBI:46398"/>
        <dbReference type="ChEBI" id="CHEBI:58359"/>
        <dbReference type="ChEBI" id="CHEBI:456216"/>
        <dbReference type="EC" id="6.3.4.2"/>
    </reaction>
</comment>
<dbReference type="CDD" id="cd03113">
    <property type="entry name" value="CTPS_N"/>
    <property type="match status" value="1"/>
</dbReference>
<feature type="binding site" evidence="11">
    <location>
        <position position="55"/>
    </location>
    <ligand>
        <name>L-glutamine</name>
        <dbReference type="ChEBI" id="CHEBI:58359"/>
    </ligand>
</feature>
<keyword evidence="8 11" id="KW-0315">Glutamine amidotransferase</keyword>
<feature type="domain" description="Glutamine amidotransferase" evidence="12">
    <location>
        <begin position="303"/>
        <end position="528"/>
    </location>
</feature>
<dbReference type="NCBIfam" id="NF003792">
    <property type="entry name" value="PRK05380.1"/>
    <property type="match status" value="1"/>
</dbReference>
<dbReference type="GO" id="GO:0042802">
    <property type="term" value="F:identical protein binding"/>
    <property type="evidence" value="ECO:0007669"/>
    <property type="project" value="TreeGrafter"/>
</dbReference>
<dbReference type="GO" id="GO:0004359">
    <property type="term" value="F:glutaminase activity"/>
    <property type="evidence" value="ECO:0007669"/>
    <property type="project" value="RHEA"/>
</dbReference>
<dbReference type="SUPFAM" id="SSF52317">
    <property type="entry name" value="Class I glutamine amidotransferase-like"/>
    <property type="match status" value="1"/>
</dbReference>
<dbReference type="Pfam" id="PF06418">
    <property type="entry name" value="CTP_synth_N"/>
    <property type="match status" value="1"/>
</dbReference>
<evidence type="ECO:0000259" key="12">
    <source>
        <dbReference type="Pfam" id="PF00117"/>
    </source>
</evidence>
<dbReference type="OrthoDB" id="9801107at2"/>
<dbReference type="Pfam" id="PF00117">
    <property type="entry name" value="GATase"/>
    <property type="match status" value="1"/>
</dbReference>
<reference evidence="14 15" key="1">
    <citation type="submission" date="2019-07" db="EMBL/GenBank/DDBJ databases">
        <title>Genome sequencing of KACC 19320.</title>
        <authorList>
            <person name="Heo J."/>
            <person name="Kim S.-J."/>
            <person name="Kim J.-S."/>
            <person name="Hong S.-B."/>
            <person name="Kwon S.-W."/>
        </authorList>
    </citation>
    <scope>NUCLEOTIDE SEQUENCE [LARGE SCALE GENOMIC DNA]</scope>
    <source>
        <strain evidence="14 15">KACC 19320</strain>
    </source>
</reference>
<evidence type="ECO:0000256" key="1">
    <source>
        <dbReference type="ARBA" id="ARBA00005171"/>
    </source>
</evidence>
<dbReference type="InterPro" id="IPR027417">
    <property type="entry name" value="P-loop_NTPase"/>
</dbReference>
<evidence type="ECO:0000259" key="13">
    <source>
        <dbReference type="Pfam" id="PF06418"/>
    </source>
</evidence>
<feature type="binding site" evidence="11">
    <location>
        <position position="225"/>
    </location>
    <ligand>
        <name>UTP</name>
        <dbReference type="ChEBI" id="CHEBI:46398"/>
    </ligand>
</feature>
<comment type="catalytic activity">
    <reaction evidence="11">
        <text>L-glutamine + H2O = L-glutamate + NH4(+)</text>
        <dbReference type="Rhea" id="RHEA:15889"/>
        <dbReference type="ChEBI" id="CHEBI:15377"/>
        <dbReference type="ChEBI" id="CHEBI:28938"/>
        <dbReference type="ChEBI" id="CHEBI:29985"/>
        <dbReference type="ChEBI" id="CHEBI:58359"/>
    </reaction>
</comment>
<dbReference type="UniPathway" id="UPA00159">
    <property type="reaction ID" value="UER00277"/>
</dbReference>
<protein>
    <recommendedName>
        <fullName evidence="11">CTP synthase</fullName>
        <ecNumber evidence="11">6.3.4.2</ecNumber>
    </recommendedName>
    <alternativeName>
        <fullName evidence="11">Cytidine 5'-triphosphate synthase</fullName>
    </alternativeName>
    <alternativeName>
        <fullName evidence="11">Cytidine triphosphate synthetase</fullName>
        <shortName evidence="11">CTP synthetase</shortName>
        <shortName evidence="11">CTPS</shortName>
    </alternativeName>
    <alternativeName>
        <fullName evidence="11">UTP--ammonia ligase</fullName>
    </alternativeName>
</protein>
<comment type="caution">
    <text evidence="11">Lacks conserved residue(s) required for the propagation of feature annotation.</text>
</comment>
<feature type="binding site" evidence="11">
    <location>
        <begin position="189"/>
        <end position="194"/>
    </location>
    <ligand>
        <name>CTP</name>
        <dbReference type="ChEBI" id="CHEBI:37563"/>
        <note>allosteric inhibitor</note>
    </ligand>
</feature>
<evidence type="ECO:0000256" key="6">
    <source>
        <dbReference type="ARBA" id="ARBA00022840"/>
    </source>
</evidence>
<feature type="binding site" evidence="11">
    <location>
        <position position="225"/>
    </location>
    <ligand>
        <name>CTP</name>
        <dbReference type="ChEBI" id="CHEBI:37563"/>
        <note>allosteric inhibitor</note>
    </ligand>
</feature>
<evidence type="ECO:0000256" key="10">
    <source>
        <dbReference type="ARBA" id="ARBA00047781"/>
    </source>
</evidence>
<proteinExistence type="inferred from homology"/>
<keyword evidence="4 11" id="KW-0479">Metal-binding</keyword>
<dbReference type="NCBIfam" id="TIGR00337">
    <property type="entry name" value="PyrG"/>
    <property type="match status" value="1"/>
</dbReference>
<gene>
    <name evidence="11" type="primary">pyrG</name>
    <name evidence="14" type="ORF">FLP15_05115</name>
</gene>
<dbReference type="GO" id="GO:0097268">
    <property type="term" value="C:cytoophidium"/>
    <property type="evidence" value="ECO:0007669"/>
    <property type="project" value="UniProtKB-ARBA"/>
</dbReference>
<feature type="domain" description="CTP synthase N-terminal" evidence="13">
    <location>
        <begin position="4"/>
        <end position="268"/>
    </location>
</feature>
<feature type="binding site" evidence="11">
    <location>
        <position position="72"/>
    </location>
    <ligand>
        <name>Mg(2+)</name>
        <dbReference type="ChEBI" id="CHEBI:18420"/>
    </ligand>
</feature>
<feature type="binding site" evidence="11">
    <location>
        <position position="14"/>
    </location>
    <ligand>
        <name>UTP</name>
        <dbReference type="ChEBI" id="CHEBI:46398"/>
    </ligand>
</feature>
<feature type="binding site" evidence="11">
    <location>
        <position position="142"/>
    </location>
    <ligand>
        <name>Mg(2+)</name>
        <dbReference type="ChEBI" id="CHEBI:18420"/>
    </ligand>
</feature>
<dbReference type="GO" id="GO:0005829">
    <property type="term" value="C:cytosol"/>
    <property type="evidence" value="ECO:0007669"/>
    <property type="project" value="TreeGrafter"/>
</dbReference>
<comment type="subunit">
    <text evidence="11">Homotetramer.</text>
</comment>
<feature type="binding site" evidence="11">
    <location>
        <begin position="149"/>
        <end position="151"/>
    </location>
    <ligand>
        <name>CTP</name>
        <dbReference type="ChEBI" id="CHEBI:37563"/>
        <note>allosteric inhibitor</note>
    </ligand>
</feature>
<keyword evidence="3 11" id="KW-0436">Ligase</keyword>
<dbReference type="PROSITE" id="PS51273">
    <property type="entry name" value="GATASE_TYPE_1"/>
    <property type="match status" value="1"/>
</dbReference>
<dbReference type="GO" id="GO:0005524">
    <property type="term" value="F:ATP binding"/>
    <property type="evidence" value="ECO:0007669"/>
    <property type="project" value="UniProtKB-KW"/>
</dbReference>
<dbReference type="PANTHER" id="PTHR11550:SF0">
    <property type="entry name" value="CTP SYNTHASE-RELATED"/>
    <property type="match status" value="1"/>
</dbReference>
<evidence type="ECO:0000256" key="7">
    <source>
        <dbReference type="ARBA" id="ARBA00022842"/>
    </source>
</evidence>
<dbReference type="InterPro" id="IPR033828">
    <property type="entry name" value="GATase1_CTP_Synthase"/>
</dbReference>
<evidence type="ECO:0000256" key="4">
    <source>
        <dbReference type="ARBA" id="ARBA00022723"/>
    </source>
</evidence>
<dbReference type="GO" id="GO:0044210">
    <property type="term" value="P:'de novo' CTP biosynthetic process"/>
    <property type="evidence" value="ECO:0007669"/>
    <property type="project" value="UniProtKB-UniRule"/>
</dbReference>
<dbReference type="CDD" id="cd01746">
    <property type="entry name" value="GATase1_CTP_Synthase"/>
    <property type="match status" value="1"/>
</dbReference>
<comment type="catalytic activity">
    <reaction evidence="11">
        <text>UTP + NH4(+) + ATP = CTP + ADP + phosphate + 2 H(+)</text>
        <dbReference type="Rhea" id="RHEA:16597"/>
        <dbReference type="ChEBI" id="CHEBI:15378"/>
        <dbReference type="ChEBI" id="CHEBI:28938"/>
        <dbReference type="ChEBI" id="CHEBI:30616"/>
        <dbReference type="ChEBI" id="CHEBI:37563"/>
        <dbReference type="ChEBI" id="CHEBI:43474"/>
        <dbReference type="ChEBI" id="CHEBI:46398"/>
        <dbReference type="ChEBI" id="CHEBI:456216"/>
    </reaction>
</comment>
<dbReference type="GO" id="GO:0003883">
    <property type="term" value="F:CTP synthase activity"/>
    <property type="evidence" value="ECO:0007669"/>
    <property type="project" value="UniProtKB-UniRule"/>
</dbReference>
<keyword evidence="5 11" id="KW-0547">Nucleotide-binding</keyword>
<dbReference type="SUPFAM" id="SSF52540">
    <property type="entry name" value="P-loop containing nucleoside triphosphate hydrolases"/>
    <property type="match status" value="1"/>
</dbReference>
<feature type="region of interest" description="Amidoligase domain" evidence="11">
    <location>
        <begin position="1"/>
        <end position="268"/>
    </location>
</feature>
<evidence type="ECO:0000256" key="8">
    <source>
        <dbReference type="ARBA" id="ARBA00022962"/>
    </source>
</evidence>
<name>A0A514Z7T3_9LACT</name>
<evidence type="ECO:0000256" key="2">
    <source>
        <dbReference type="ARBA" id="ARBA00007533"/>
    </source>
</evidence>
<dbReference type="AlphaFoldDB" id="A0A514Z7T3"/>
<keyword evidence="9 11" id="KW-0665">Pyrimidine biosynthesis</keyword>
<feature type="binding site" evidence="11">
    <location>
        <position position="14"/>
    </location>
    <ligand>
        <name>CTP</name>
        <dbReference type="ChEBI" id="CHEBI:37563"/>
        <note>allosteric inhibitor</note>
    </ligand>
</feature>
<dbReference type="Proteomes" id="UP000315128">
    <property type="component" value="Chromosome"/>
</dbReference>
<dbReference type="RefSeq" id="WP_142766248.1">
    <property type="nucleotide sequence ID" value="NZ_CP041356.1"/>
</dbReference>
<feature type="active site" evidence="11">
    <location>
        <position position="511"/>
    </location>
</feature>
<feature type="binding site" evidence="11">
    <location>
        <position position="406"/>
    </location>
    <ligand>
        <name>L-glutamine</name>
        <dbReference type="ChEBI" id="CHEBI:58359"/>
    </ligand>
</feature>
<dbReference type="PANTHER" id="PTHR11550">
    <property type="entry name" value="CTP SYNTHASE"/>
    <property type="match status" value="1"/>
</dbReference>
<dbReference type="EC" id="6.3.4.2" evidence="11"/>
<dbReference type="GO" id="GO:0019856">
    <property type="term" value="P:pyrimidine nucleobase biosynthetic process"/>
    <property type="evidence" value="ECO:0007669"/>
    <property type="project" value="TreeGrafter"/>
</dbReference>
<comment type="activity regulation">
    <text evidence="11">Allosterically activated by GTP, when glutamine is the substrate; GTP has no effect on the reaction when ammonia is the substrate. The allosteric effector GTP functions by stabilizing the protein conformation that binds the tetrahedral intermediate(s) formed during glutamine hydrolysis. Inhibited by the product CTP, via allosteric rather than competitive inhibition.</text>
</comment>
<dbReference type="FunFam" id="3.40.50.300:FF:000009">
    <property type="entry name" value="CTP synthase"/>
    <property type="match status" value="1"/>
</dbReference>
<dbReference type="Gene3D" id="3.40.50.300">
    <property type="entry name" value="P-loop containing nucleotide triphosphate hydrolases"/>
    <property type="match status" value="1"/>
</dbReference>
<dbReference type="InterPro" id="IPR017456">
    <property type="entry name" value="CTP_synthase_N"/>
</dbReference>
<comment type="similarity">
    <text evidence="2 11">Belongs to the CTP synthase family.</text>
</comment>
<feature type="active site" evidence="11">
    <location>
        <position position="509"/>
    </location>
</feature>
<keyword evidence="15" id="KW-1185">Reference proteome</keyword>
<comment type="miscellaneous">
    <text evidence="11">CTPSs have evolved a hybrid strategy for distinguishing between UTP and CTP. The overlapping regions of the product feedback inhibitory and substrate sites recognize a common feature in both compounds, the triphosphate moiety. To differentiate isosteric substrate and product pyrimidine rings, an additional pocket far from the expected kinase/ligase catalytic site, specifically recognizes the cytosine and ribose portions of the product inhibitor.</text>
</comment>
<feature type="binding site" evidence="11">
    <location>
        <begin position="383"/>
        <end position="386"/>
    </location>
    <ligand>
        <name>L-glutamine</name>
        <dbReference type="ChEBI" id="CHEBI:58359"/>
    </ligand>
</feature>
<dbReference type="Gene3D" id="3.40.50.880">
    <property type="match status" value="1"/>
</dbReference>
<feature type="binding site" evidence="11">
    <location>
        <begin position="15"/>
        <end position="20"/>
    </location>
    <ligand>
        <name>ATP</name>
        <dbReference type="ChEBI" id="CHEBI:30616"/>
    </ligand>
</feature>
<dbReference type="GO" id="GO:0046872">
    <property type="term" value="F:metal ion binding"/>
    <property type="evidence" value="ECO:0007669"/>
    <property type="project" value="UniProtKB-KW"/>
</dbReference>
<feature type="binding site" evidence="11">
    <location>
        <position position="355"/>
    </location>
    <ligand>
        <name>L-glutamine</name>
        <dbReference type="ChEBI" id="CHEBI:58359"/>
    </ligand>
</feature>
<evidence type="ECO:0000256" key="9">
    <source>
        <dbReference type="ARBA" id="ARBA00022975"/>
    </source>
</evidence>
<keyword evidence="6 11" id="KW-0067">ATP-binding</keyword>
<feature type="binding site" evidence="11">
    <location>
        <position position="464"/>
    </location>
    <ligand>
        <name>L-glutamine</name>
        <dbReference type="ChEBI" id="CHEBI:58359"/>
    </ligand>
</feature>
<evidence type="ECO:0000313" key="14">
    <source>
        <dbReference type="EMBL" id="QDK70658.1"/>
    </source>
</evidence>
<dbReference type="InterPro" id="IPR029062">
    <property type="entry name" value="Class_I_gatase-like"/>
</dbReference>
<comment type="pathway">
    <text evidence="1 11">Pyrimidine metabolism; CTP biosynthesis via de novo pathway; CTP from UDP: step 2/2.</text>
</comment>